<dbReference type="PANTHER" id="PTHR47447:SF17">
    <property type="entry name" value="OS12G0638900 PROTEIN"/>
    <property type="match status" value="1"/>
</dbReference>
<name>A0A7G2C3R9_9TRYP</name>
<dbReference type="OrthoDB" id="185373at2759"/>
<dbReference type="PANTHER" id="PTHR47447">
    <property type="entry name" value="OS03G0856100 PROTEIN"/>
    <property type="match status" value="1"/>
</dbReference>
<accession>A0A7G2C3R9</accession>
<keyword evidence="3" id="KW-1185">Reference proteome</keyword>
<protein>
    <submittedName>
        <fullName evidence="2">Uncharacterized protein</fullName>
    </submittedName>
</protein>
<organism evidence="2 3">
    <name type="scientific">Angomonas deanei</name>
    <dbReference type="NCBI Taxonomy" id="59799"/>
    <lineage>
        <taxon>Eukaryota</taxon>
        <taxon>Discoba</taxon>
        <taxon>Euglenozoa</taxon>
        <taxon>Kinetoplastea</taxon>
        <taxon>Metakinetoplastina</taxon>
        <taxon>Trypanosomatida</taxon>
        <taxon>Trypanosomatidae</taxon>
        <taxon>Strigomonadinae</taxon>
        <taxon>Angomonas</taxon>
    </lineage>
</organism>
<gene>
    <name evidence="2" type="ORF">ADEAN_000123400</name>
</gene>
<dbReference type="Gene3D" id="1.25.40.10">
    <property type="entry name" value="Tetratricopeptide repeat domain"/>
    <property type="match status" value="2"/>
</dbReference>
<keyword evidence="1" id="KW-0677">Repeat</keyword>
<dbReference type="VEuPathDB" id="TriTrypDB:ADEAN_000123400"/>
<dbReference type="EMBL" id="LR877146">
    <property type="protein sequence ID" value="CAD2213791.1"/>
    <property type="molecule type" value="Genomic_DNA"/>
</dbReference>
<evidence type="ECO:0000256" key="1">
    <source>
        <dbReference type="ARBA" id="ARBA00022737"/>
    </source>
</evidence>
<dbReference type="Proteomes" id="UP000515908">
    <property type="component" value="Chromosome 02"/>
</dbReference>
<dbReference type="AlphaFoldDB" id="A0A7G2C3R9"/>
<evidence type="ECO:0000313" key="2">
    <source>
        <dbReference type="EMBL" id="CAD2213791.1"/>
    </source>
</evidence>
<reference evidence="2 3" key="1">
    <citation type="submission" date="2020-08" db="EMBL/GenBank/DDBJ databases">
        <authorList>
            <person name="Newling K."/>
            <person name="Davey J."/>
            <person name="Forrester S."/>
        </authorList>
    </citation>
    <scope>NUCLEOTIDE SEQUENCE [LARGE SCALE GENOMIC DNA]</scope>
    <source>
        <strain evidence="3">Crithidia deanei Carvalho (ATCC PRA-265)</strain>
    </source>
</reference>
<sequence>MDPALVVRLDSRKKEIQLNPIQRELLWTARQKEYHSLLLRIVTCLQSHQTAIEQCHTLLSLHDEVIRQRLRLRTDTYEDIFHTFYAVAVQGKANPTLHQRAETAEGNPLLEQEVAGTSVEGALSLSAPEEWRSPLVAAQALLGPASIQKIWTMYRYLVDSGTKPSSRILQYVMGILDRSLLVHRGDPNQRLLTESKAHSLMMDADRYRLAPSEFTINSYIGVCDACGVMYLATARVADYFSRHERQPSAGMYTRLLCGLIRHGQYQEALSVVTTMQNVPMTTHLVNAVLHVARHSQDPLSVFSIYRAVFTHSSQQDTIRPSLHTFSILLEVVRECRSYAEVNFILKEMKFFGVKGNGMVLNRILEIFLLAGKTKEADSLARQMQSKNILVFDEQRKRLQQTAVQQLSQ</sequence>
<proteinExistence type="predicted"/>
<dbReference type="InterPro" id="IPR011990">
    <property type="entry name" value="TPR-like_helical_dom_sf"/>
</dbReference>
<evidence type="ECO:0000313" key="3">
    <source>
        <dbReference type="Proteomes" id="UP000515908"/>
    </source>
</evidence>